<accession>A0A133CVG0</accession>
<comment type="caution">
    <text evidence="9">The sequence shown here is derived from an EMBL/GenBank/DDBJ whole genome shotgun (WGS) entry which is preliminary data.</text>
</comment>
<dbReference type="InterPro" id="IPR036034">
    <property type="entry name" value="PDZ_sf"/>
</dbReference>
<evidence type="ECO:0000313" key="9">
    <source>
        <dbReference type="EMBL" id="SAY70036.1"/>
    </source>
</evidence>
<comment type="similarity">
    <text evidence="1">Belongs to the peptidase S1C family.</text>
</comment>
<dbReference type="EMBL" id="JAIFOC010000094">
    <property type="protein sequence ID" value="MBX4223305.1"/>
    <property type="molecule type" value="Genomic_DNA"/>
</dbReference>
<dbReference type="PANTHER" id="PTHR43343:SF3">
    <property type="entry name" value="PROTEASE DO-LIKE 8, CHLOROPLASTIC"/>
    <property type="match status" value="1"/>
</dbReference>
<dbReference type="Gene3D" id="2.30.42.10">
    <property type="match status" value="1"/>
</dbReference>
<dbReference type="Gene3D" id="2.40.10.10">
    <property type="entry name" value="Trypsin-like serine proteases"/>
    <property type="match status" value="2"/>
</dbReference>
<evidence type="ECO:0000259" key="7">
    <source>
        <dbReference type="PROSITE" id="PS50106"/>
    </source>
</evidence>
<dbReference type="InterPro" id="IPR043504">
    <property type="entry name" value="Peptidase_S1_PA_chymotrypsin"/>
</dbReference>
<name>A0A133CVG0_ENTFC</name>
<feature type="compositionally biased region" description="Low complexity" evidence="5">
    <location>
        <begin position="108"/>
        <end position="118"/>
    </location>
</feature>
<keyword evidence="6" id="KW-0472">Membrane</keyword>
<dbReference type="InterPro" id="IPR009003">
    <property type="entry name" value="Peptidase_S1_PA"/>
</dbReference>
<dbReference type="PROSITE" id="PS50106">
    <property type="entry name" value="PDZ"/>
    <property type="match status" value="1"/>
</dbReference>
<dbReference type="GO" id="GO:0006508">
    <property type="term" value="P:proteolysis"/>
    <property type="evidence" value="ECO:0007669"/>
    <property type="project" value="UniProtKB-KW"/>
</dbReference>
<organism evidence="9 10">
    <name type="scientific">Enterococcus faecium</name>
    <name type="common">Streptococcus faecium</name>
    <dbReference type="NCBI Taxonomy" id="1352"/>
    <lineage>
        <taxon>Bacteria</taxon>
        <taxon>Bacillati</taxon>
        <taxon>Bacillota</taxon>
        <taxon>Bacilli</taxon>
        <taxon>Lactobacillales</taxon>
        <taxon>Enterococcaceae</taxon>
        <taxon>Enterococcus</taxon>
    </lineage>
</organism>
<dbReference type="SUPFAM" id="SSF50494">
    <property type="entry name" value="Trypsin-like serine proteases"/>
    <property type="match status" value="1"/>
</dbReference>
<evidence type="ECO:0000256" key="3">
    <source>
        <dbReference type="ARBA" id="ARBA00022801"/>
    </source>
</evidence>
<evidence type="ECO:0000256" key="6">
    <source>
        <dbReference type="SAM" id="Phobius"/>
    </source>
</evidence>
<dbReference type="SMART" id="SM00228">
    <property type="entry name" value="PDZ"/>
    <property type="match status" value="1"/>
</dbReference>
<dbReference type="AlphaFoldDB" id="A0A133CVG0"/>
<evidence type="ECO:0000256" key="1">
    <source>
        <dbReference type="ARBA" id="ARBA00010541"/>
    </source>
</evidence>
<feature type="domain" description="PDZ" evidence="7">
    <location>
        <begin position="305"/>
        <end position="405"/>
    </location>
</feature>
<dbReference type="Proteomes" id="UP000183509">
    <property type="component" value="Unassembled WGS sequence"/>
</dbReference>
<evidence type="ECO:0000256" key="2">
    <source>
        <dbReference type="ARBA" id="ARBA00022670"/>
    </source>
</evidence>
<dbReference type="InterPro" id="IPR001478">
    <property type="entry name" value="PDZ"/>
</dbReference>
<evidence type="ECO:0000256" key="4">
    <source>
        <dbReference type="ARBA" id="ARBA00022825"/>
    </source>
</evidence>
<keyword evidence="6" id="KW-0812">Transmembrane</keyword>
<dbReference type="Pfam" id="PF13365">
    <property type="entry name" value="Trypsin_2"/>
    <property type="match status" value="1"/>
</dbReference>
<keyword evidence="2" id="KW-0645">Protease</keyword>
<dbReference type="CDD" id="cd06781">
    <property type="entry name" value="cpPDZ_BsHtra-like"/>
    <property type="match status" value="1"/>
</dbReference>
<keyword evidence="3 9" id="KW-0378">Hydrolase</keyword>
<dbReference type="Proteomes" id="UP001139644">
    <property type="component" value="Unassembled WGS sequence"/>
</dbReference>
<keyword evidence="6" id="KW-1133">Transmembrane helix</keyword>
<proteinExistence type="inferred from homology"/>
<evidence type="ECO:0000313" key="10">
    <source>
        <dbReference type="Proteomes" id="UP000183509"/>
    </source>
</evidence>
<dbReference type="SUPFAM" id="SSF50156">
    <property type="entry name" value="PDZ domain-like"/>
    <property type="match status" value="1"/>
</dbReference>
<dbReference type="Pfam" id="PF13180">
    <property type="entry name" value="PDZ_2"/>
    <property type="match status" value="1"/>
</dbReference>
<sequence length="429" mass="44872">MDRKNVTPKMKKSKNNSLWRKLGLGLVGGIVGGLLTAGIFYAAMGTGNNSSTATSGNQNSAGETVVENVKVNVDSDITKAVDKVQDAVVSVINLQSQNQSSGFGGLFGQQEESSSSDDSNLEAYSEGSGVIYKKDGNTAYVVTNNHVVDGQQGLEVLMKDGTKVKAELVGTDAYSDLAVLKINSDKVETVASFGDSSALKVGEPAIAIGSPLGSEYANSVTSGIISSLNRQVTSTNESNETVNINAIQTDAAINPGNSGGPLVNIEGQVIGINSSKIASTSESTSNVSVEGMGFAIPSNDVVNIINQLEKDGKVTRPALGITMVDLSAVSTQQQEQILKIPSSVTNGVIVTNVQTATPAEKAGLKQYDVITKIDDKEVSSGVELQSALYKKKVGDSVKITYYEGSKEKTTTVELTIDQSALKQNQNSEN</sequence>
<dbReference type="GO" id="GO:0004252">
    <property type="term" value="F:serine-type endopeptidase activity"/>
    <property type="evidence" value="ECO:0007669"/>
    <property type="project" value="InterPro"/>
</dbReference>
<evidence type="ECO:0000256" key="5">
    <source>
        <dbReference type="SAM" id="MobiDB-lite"/>
    </source>
</evidence>
<protein>
    <submittedName>
        <fullName evidence="9">Serine protease do-like htrA</fullName>
        <ecNumber evidence="9">3.4.21.-</ecNumber>
    </submittedName>
    <submittedName>
        <fullName evidence="8">Trypsin-like peptidase domain-containing protein</fullName>
    </submittedName>
</protein>
<dbReference type="RefSeq" id="WP_002294152.1">
    <property type="nucleotide sequence ID" value="NZ_AP026601.1"/>
</dbReference>
<dbReference type="EMBL" id="FKLM01000003">
    <property type="protein sequence ID" value="SAY70036.1"/>
    <property type="molecule type" value="Genomic_DNA"/>
</dbReference>
<dbReference type="PANTHER" id="PTHR43343">
    <property type="entry name" value="PEPTIDASE S12"/>
    <property type="match status" value="1"/>
</dbReference>
<dbReference type="InterPro" id="IPR051201">
    <property type="entry name" value="Chloro_Bact_Ser_Proteases"/>
</dbReference>
<keyword evidence="4" id="KW-0720">Serine protease</keyword>
<dbReference type="EC" id="3.4.21.-" evidence="9"/>
<reference evidence="9 10" key="1">
    <citation type="submission" date="2016-04" db="EMBL/GenBank/DDBJ databases">
        <authorList>
            <person name="Millard A."/>
        </authorList>
    </citation>
    <scope>NUCLEOTIDE SEQUENCE [LARGE SCALE GENOMIC DNA]</scope>
    <source>
        <strain evidence="9">Isolate 22</strain>
    </source>
</reference>
<feature type="region of interest" description="Disordered" evidence="5">
    <location>
        <begin position="103"/>
        <end position="122"/>
    </location>
</feature>
<gene>
    <name evidence="9" type="ORF">DTPHA_600290</name>
    <name evidence="8" type="ORF">KYX88_10830</name>
</gene>
<reference evidence="8" key="2">
    <citation type="journal article" date="2022" name="J. Anim. Sci.">
        <title>Whole genome sequence analyses-based assessment of virulence potential and antimicrobial susceptibilities and resistance of Enterococcus faecium strains isolated from commercial swine and cattle probiotic products.</title>
        <authorList>
            <person name="Shridhar P.B."/>
            <person name="Amachawadi R.G."/>
            <person name="Tokach M."/>
            <person name="Patel I."/>
            <person name="Gangiredla J."/>
            <person name="Mammel M."/>
            <person name="Nagaraja T.G."/>
        </authorList>
    </citation>
    <scope>NUCLEOTIDE SEQUENCE</scope>
    <source>
        <strain evidence="8">EF215</strain>
    </source>
</reference>
<evidence type="ECO:0000313" key="8">
    <source>
        <dbReference type="EMBL" id="MBX4223305.1"/>
    </source>
</evidence>
<dbReference type="InterPro" id="IPR001940">
    <property type="entry name" value="Peptidase_S1C"/>
</dbReference>
<feature type="transmembrane region" description="Helical" evidence="6">
    <location>
        <begin position="21"/>
        <end position="44"/>
    </location>
</feature>
<dbReference type="PRINTS" id="PR00834">
    <property type="entry name" value="PROTEASES2C"/>
</dbReference>